<protein>
    <recommendedName>
        <fullName evidence="4">Sap, sulfolipid-1-addressing protein</fullName>
    </recommendedName>
</protein>
<organism evidence="2 3">
    <name type="scientific">Paracoccus sanguinis</name>
    <dbReference type="NCBI Taxonomy" id="1545044"/>
    <lineage>
        <taxon>Bacteria</taxon>
        <taxon>Pseudomonadati</taxon>
        <taxon>Pseudomonadota</taxon>
        <taxon>Alphaproteobacteria</taxon>
        <taxon>Rhodobacterales</taxon>
        <taxon>Paracoccaceae</taxon>
        <taxon>Paracoccus</taxon>
    </lineage>
</organism>
<name>A0A099GM52_9RHOB</name>
<dbReference type="Pfam" id="PF11139">
    <property type="entry name" value="SfLAP"/>
    <property type="match status" value="1"/>
</dbReference>
<reference evidence="2 3" key="2">
    <citation type="submission" date="2014-10" db="EMBL/GenBank/DDBJ databases">
        <title>Paracoccus sanguinis sp. nov., isolated from clinical specimens of New York State patients.</title>
        <authorList>
            <person name="Mingle L.A."/>
            <person name="Cole J.A."/>
            <person name="Lapierre P."/>
            <person name="Musser K.A."/>
        </authorList>
    </citation>
    <scope>NUCLEOTIDE SEQUENCE [LARGE SCALE GENOMIC DNA]</scope>
    <source>
        <strain evidence="2 3">5503</strain>
    </source>
</reference>
<evidence type="ECO:0000313" key="2">
    <source>
        <dbReference type="EMBL" id="KGJ23582.1"/>
    </source>
</evidence>
<feature type="transmembrane region" description="Helical" evidence="1">
    <location>
        <begin position="75"/>
        <end position="93"/>
    </location>
</feature>
<feature type="transmembrane region" description="Helical" evidence="1">
    <location>
        <begin position="195"/>
        <end position="216"/>
    </location>
</feature>
<dbReference type="InterPro" id="IPR021315">
    <property type="entry name" value="Gap/Sap"/>
</dbReference>
<proteinExistence type="predicted"/>
<keyword evidence="1" id="KW-0472">Membrane</keyword>
<gene>
    <name evidence="2" type="ORF">IX56_01255</name>
</gene>
<sequence>MLSLSLLGLAVVDALNPFSIAAMALLLATDRPMARGWVFVAGTFVVYLPFGIVLVEGWTAALSALLPLLPVWLKGGAVLVAGLACISLAIYLLRQVQSLDAGASLSRAMTLPATAAFAVASTLSDAPTAVPFFAASAIIPDLASGRVGQYLWVALYCLVYIAPLLLMLGIRAAMGAHGEVVLERVQRGVGWSFRYILPPILVLGGGWLCWLGLTFLL</sequence>
<feature type="transmembrane region" description="Helical" evidence="1">
    <location>
        <begin position="6"/>
        <end position="29"/>
    </location>
</feature>
<keyword evidence="1" id="KW-0812">Transmembrane</keyword>
<feature type="transmembrane region" description="Helical" evidence="1">
    <location>
        <begin position="36"/>
        <end position="55"/>
    </location>
</feature>
<reference evidence="2 3" key="1">
    <citation type="submission" date="2014-09" db="EMBL/GenBank/DDBJ databases">
        <authorList>
            <person name="McGinnis J.M."/>
            <person name="Wolfgang W.J."/>
        </authorList>
    </citation>
    <scope>NUCLEOTIDE SEQUENCE [LARGE SCALE GENOMIC DNA]</scope>
    <source>
        <strain evidence="2 3">5503</strain>
    </source>
</reference>
<comment type="caution">
    <text evidence="2">The sequence shown here is derived from an EMBL/GenBank/DDBJ whole genome shotgun (WGS) entry which is preliminary data.</text>
</comment>
<evidence type="ECO:0000256" key="1">
    <source>
        <dbReference type="SAM" id="Phobius"/>
    </source>
</evidence>
<evidence type="ECO:0008006" key="4">
    <source>
        <dbReference type="Google" id="ProtNLM"/>
    </source>
</evidence>
<dbReference type="Proteomes" id="UP000029858">
    <property type="component" value="Unassembled WGS sequence"/>
</dbReference>
<dbReference type="RefSeq" id="WP_036706631.1">
    <property type="nucleotide sequence ID" value="NZ_JRKQ01000003.1"/>
</dbReference>
<keyword evidence="1" id="KW-1133">Transmembrane helix</keyword>
<feature type="transmembrane region" description="Helical" evidence="1">
    <location>
        <begin position="114"/>
        <end position="139"/>
    </location>
</feature>
<evidence type="ECO:0000313" key="3">
    <source>
        <dbReference type="Proteomes" id="UP000029858"/>
    </source>
</evidence>
<dbReference type="AlphaFoldDB" id="A0A099GM52"/>
<dbReference type="EMBL" id="JRKQ01000003">
    <property type="protein sequence ID" value="KGJ23582.1"/>
    <property type="molecule type" value="Genomic_DNA"/>
</dbReference>
<accession>A0A099GM52</accession>
<feature type="transmembrane region" description="Helical" evidence="1">
    <location>
        <begin position="151"/>
        <end position="174"/>
    </location>
</feature>